<dbReference type="Proteomes" id="UP000255233">
    <property type="component" value="Unassembled WGS sequence"/>
</dbReference>
<dbReference type="Gene3D" id="2.30.30.60">
    <property type="match status" value="1"/>
</dbReference>
<dbReference type="PANTHER" id="PTHR30414:SF0">
    <property type="entry name" value="MINICONDUCTANCE MECHANOSENSITIVE CHANNEL YBDG"/>
    <property type="match status" value="1"/>
</dbReference>
<protein>
    <submittedName>
        <fullName evidence="7">Miniconductance mechanosensitive channel</fullName>
    </submittedName>
</protein>
<keyword evidence="4 5" id="KW-0472">Membrane</keyword>
<dbReference type="SUPFAM" id="SSF50182">
    <property type="entry name" value="Sm-like ribonucleoproteins"/>
    <property type="match status" value="1"/>
</dbReference>
<dbReference type="InterPro" id="IPR030192">
    <property type="entry name" value="YbdG"/>
</dbReference>
<evidence type="ECO:0000313" key="7">
    <source>
        <dbReference type="EMBL" id="SUE33446.1"/>
    </source>
</evidence>
<evidence type="ECO:0000256" key="4">
    <source>
        <dbReference type="ARBA" id="ARBA00023136"/>
    </source>
</evidence>
<evidence type="ECO:0000256" key="2">
    <source>
        <dbReference type="ARBA" id="ARBA00022692"/>
    </source>
</evidence>
<dbReference type="STRING" id="880526.GCA_000427365_00792"/>
<proteinExistence type="predicted"/>
<keyword evidence="3 5" id="KW-1133">Transmembrane helix</keyword>
<dbReference type="EMBL" id="UGVL01000001">
    <property type="protein sequence ID" value="SUE33446.1"/>
    <property type="molecule type" value="Genomic_DNA"/>
</dbReference>
<reference evidence="7 8" key="1">
    <citation type="submission" date="2018-06" db="EMBL/GenBank/DDBJ databases">
        <authorList>
            <consortium name="Pathogen Informatics"/>
            <person name="Doyle S."/>
        </authorList>
    </citation>
    <scope>NUCLEOTIDE SEQUENCE [LARGE SCALE GENOMIC DNA]</scope>
    <source>
        <strain evidence="7 8">NCTC11190</strain>
    </source>
</reference>
<evidence type="ECO:0000256" key="3">
    <source>
        <dbReference type="ARBA" id="ARBA00022989"/>
    </source>
</evidence>
<feature type="transmembrane region" description="Helical" evidence="5">
    <location>
        <begin position="142"/>
        <end position="164"/>
    </location>
</feature>
<gene>
    <name evidence="7" type="primary">mscM</name>
    <name evidence="7" type="ORF">NCTC11190_00654</name>
</gene>
<feature type="domain" description="Mechanosensitive ion channel MscS" evidence="6">
    <location>
        <begin position="230"/>
        <end position="298"/>
    </location>
</feature>
<dbReference type="PANTHER" id="PTHR30414">
    <property type="entry name" value="MINICONDUCTANCE MECHANOSENSITIVE CHANNEL YBDG"/>
    <property type="match status" value="1"/>
</dbReference>
<dbReference type="AlphaFoldDB" id="A0A379MPQ1"/>
<dbReference type="Gene3D" id="1.10.287.1260">
    <property type="match status" value="1"/>
</dbReference>
<feature type="transmembrane region" description="Helical" evidence="5">
    <location>
        <begin position="211"/>
        <end position="228"/>
    </location>
</feature>
<sequence length="453" mass="50585">MWTPFSLIQGMIAADTAHLAVADSTLATRFQTASHIPAAKFWVVEDLWQWLGSHGIGPGWSNGLTFLAVCAGLALAVWLVDFIISRFVIRFIRYRVQRNKNRIGDILYKRKFFDRALYLAPLGVLLIGLETFFRGFTPELNTAARIVTECAIIFTLLLVCFSILDALNDAYQRSPEAQKRSIKGYIQICKVFLAFVAAILIVADIMQKNPTSLLVGLGAAAAVLSLVFRDTLLGFVASIQLSAQDMVRPGDWIEMPSKRANGMVLDINLNSVKVQNWDNTVTMIPIYSMVSEAFINWRCMETSGGRRFICRFPLDVRSVAPADDALLDRIGTDPATASESKAAIELARSSSPQHLTNLALLRAHIEVWLFRNPQLNHKMLTFARYQPEMTDRGIGFEVYAFTNNTEDEYVFDAVRRSVIEYVIACVPIFGLRLFQSPAGTDLAEALDGERQQA</sequence>
<evidence type="ECO:0000256" key="1">
    <source>
        <dbReference type="ARBA" id="ARBA00004370"/>
    </source>
</evidence>
<dbReference type="RefSeq" id="WP_051214334.1">
    <property type="nucleotide sequence ID" value="NZ_CALVFX010000002.1"/>
</dbReference>
<dbReference type="OrthoDB" id="9775207at2"/>
<evidence type="ECO:0000313" key="8">
    <source>
        <dbReference type="Proteomes" id="UP000255233"/>
    </source>
</evidence>
<keyword evidence="2 5" id="KW-0812">Transmembrane</keyword>
<dbReference type="InterPro" id="IPR023408">
    <property type="entry name" value="MscS_beta-dom_sf"/>
</dbReference>
<dbReference type="GO" id="GO:0071470">
    <property type="term" value="P:cellular response to osmotic stress"/>
    <property type="evidence" value="ECO:0007669"/>
    <property type="project" value="InterPro"/>
</dbReference>
<accession>A0A379MPQ1</accession>
<evidence type="ECO:0000259" key="6">
    <source>
        <dbReference type="Pfam" id="PF00924"/>
    </source>
</evidence>
<comment type="subcellular location">
    <subcellularLocation>
        <location evidence="1">Membrane</location>
    </subcellularLocation>
</comment>
<dbReference type="InterPro" id="IPR006685">
    <property type="entry name" value="MscS_channel_2nd"/>
</dbReference>
<feature type="transmembrane region" description="Helical" evidence="5">
    <location>
        <begin position="185"/>
        <end position="205"/>
    </location>
</feature>
<dbReference type="Pfam" id="PF00924">
    <property type="entry name" value="MS_channel_2nd"/>
    <property type="match status" value="1"/>
</dbReference>
<name>A0A379MPQ1_9BACT</name>
<organism evidence="7 8">
    <name type="scientific">Rikenella microfusus</name>
    <dbReference type="NCBI Taxonomy" id="28139"/>
    <lineage>
        <taxon>Bacteria</taxon>
        <taxon>Pseudomonadati</taxon>
        <taxon>Bacteroidota</taxon>
        <taxon>Bacteroidia</taxon>
        <taxon>Bacteroidales</taxon>
        <taxon>Rikenellaceae</taxon>
        <taxon>Rikenella</taxon>
    </lineage>
</organism>
<keyword evidence="8" id="KW-1185">Reference proteome</keyword>
<evidence type="ECO:0000256" key="5">
    <source>
        <dbReference type="SAM" id="Phobius"/>
    </source>
</evidence>
<feature type="transmembrane region" description="Helical" evidence="5">
    <location>
        <begin position="116"/>
        <end position="136"/>
    </location>
</feature>
<feature type="transmembrane region" description="Helical" evidence="5">
    <location>
        <begin position="66"/>
        <end position="89"/>
    </location>
</feature>
<dbReference type="GO" id="GO:0008381">
    <property type="term" value="F:mechanosensitive monoatomic ion channel activity"/>
    <property type="evidence" value="ECO:0007669"/>
    <property type="project" value="InterPro"/>
</dbReference>
<dbReference type="InterPro" id="IPR010920">
    <property type="entry name" value="LSM_dom_sf"/>
</dbReference>
<dbReference type="GO" id="GO:0005886">
    <property type="term" value="C:plasma membrane"/>
    <property type="evidence" value="ECO:0007669"/>
    <property type="project" value="TreeGrafter"/>
</dbReference>